<evidence type="ECO:0000256" key="1">
    <source>
        <dbReference type="ARBA" id="ARBA00006601"/>
    </source>
</evidence>
<organism evidence="5 6">
    <name type="scientific">Candidatus Venteria ishoeyi</name>
    <dbReference type="NCBI Taxonomy" id="1899563"/>
    <lineage>
        <taxon>Bacteria</taxon>
        <taxon>Pseudomonadati</taxon>
        <taxon>Pseudomonadota</taxon>
        <taxon>Gammaproteobacteria</taxon>
        <taxon>Thiotrichales</taxon>
        <taxon>Thiotrichaceae</taxon>
        <taxon>Venteria</taxon>
    </lineage>
</organism>
<evidence type="ECO:0000259" key="3">
    <source>
        <dbReference type="SMART" id="SM00984"/>
    </source>
</evidence>
<dbReference type="PIRSF" id="PIRSF000124">
    <property type="entry name" value="UDPglc_GDPman_dh"/>
    <property type="match status" value="1"/>
</dbReference>
<evidence type="ECO:0000256" key="2">
    <source>
        <dbReference type="ARBA" id="ARBA00023002"/>
    </source>
</evidence>
<dbReference type="InterPro" id="IPR017476">
    <property type="entry name" value="UDP-Glc/GDP-Man"/>
</dbReference>
<protein>
    <submittedName>
        <fullName evidence="5">UDP-N-acetyl-D-glucosamine 6-dehydrogenase</fullName>
        <ecNumber evidence="5">1.1.1.136</ecNumber>
    </submittedName>
</protein>
<keyword evidence="6" id="KW-1185">Reference proteome</keyword>
<dbReference type="InterPro" id="IPR008927">
    <property type="entry name" value="6-PGluconate_DH-like_C_sf"/>
</dbReference>
<dbReference type="GO" id="GO:0016628">
    <property type="term" value="F:oxidoreductase activity, acting on the CH-CH group of donors, NAD or NADP as acceptor"/>
    <property type="evidence" value="ECO:0007669"/>
    <property type="project" value="InterPro"/>
</dbReference>
<dbReference type="GO" id="GO:0000271">
    <property type="term" value="P:polysaccharide biosynthetic process"/>
    <property type="evidence" value="ECO:0007669"/>
    <property type="project" value="InterPro"/>
</dbReference>
<evidence type="ECO:0000313" key="4">
    <source>
        <dbReference type="EMBL" id="SEH09236.1"/>
    </source>
</evidence>
<keyword evidence="2 5" id="KW-0560">Oxidoreductase</keyword>
<sequence length="176" mass="19778">MVGGHCIGVDPYYLIDKAQRVGYVADLLGAGRLINESMGDFIAHRAIDQLVRSGCIISESRITILGLSFKENVPDLRNTRVVDIIQALQQQGVTVQIHDPHVDTEEARIEHQLELCAETALKPADCVILAVTHQFYLEKGWDWILQLLDKQRGVVMDVKGALPREEKPDSILLWRL</sequence>
<dbReference type="EC" id="1.1.1.136" evidence="5"/>
<dbReference type="GO" id="GO:0047004">
    <property type="term" value="F:UDP-N-acetylglucosamine 6-dehydrogenase activity"/>
    <property type="evidence" value="ECO:0007669"/>
    <property type="project" value="UniProtKB-EC"/>
</dbReference>
<dbReference type="InterPro" id="IPR036220">
    <property type="entry name" value="UDP-Glc/GDP-Man_DH_C_sf"/>
</dbReference>
<dbReference type="InterPro" id="IPR014027">
    <property type="entry name" value="UDP-Glc/GDP-Man_DH_C"/>
</dbReference>
<dbReference type="EMBL" id="FMSV02000562">
    <property type="protein sequence ID" value="SEH09373.1"/>
    <property type="molecule type" value="Genomic_DNA"/>
</dbReference>
<dbReference type="SMART" id="SM00984">
    <property type="entry name" value="UDPG_MGDP_dh_C"/>
    <property type="match status" value="1"/>
</dbReference>
<dbReference type="SUPFAM" id="SSF52413">
    <property type="entry name" value="UDP-glucose/GDP-mannose dehydrogenase C-terminal domain"/>
    <property type="match status" value="1"/>
</dbReference>
<dbReference type="PANTHER" id="PTHR43491">
    <property type="entry name" value="UDP-N-ACETYL-D-MANNOSAMINE DEHYDROGENASE"/>
    <property type="match status" value="1"/>
</dbReference>
<dbReference type="EMBL" id="FMSV02000558">
    <property type="protein sequence ID" value="SEH09236.1"/>
    <property type="molecule type" value="Genomic_DNA"/>
</dbReference>
<dbReference type="SUPFAM" id="SSF48179">
    <property type="entry name" value="6-phosphogluconate dehydrogenase C-terminal domain-like"/>
    <property type="match status" value="1"/>
</dbReference>
<dbReference type="Proteomes" id="UP000236724">
    <property type="component" value="Unassembled WGS sequence"/>
</dbReference>
<dbReference type="AlphaFoldDB" id="A0A1H6FIB0"/>
<feature type="domain" description="UDP-glucose/GDP-mannose dehydrogenase C-terminal" evidence="3">
    <location>
        <begin position="63"/>
        <end position="164"/>
    </location>
</feature>
<dbReference type="GO" id="GO:0051287">
    <property type="term" value="F:NAD binding"/>
    <property type="evidence" value="ECO:0007669"/>
    <property type="project" value="InterPro"/>
</dbReference>
<dbReference type="PIRSF" id="PIRSF500136">
    <property type="entry name" value="UDP_ManNAc_DH"/>
    <property type="match status" value="1"/>
</dbReference>
<dbReference type="Pfam" id="PF03720">
    <property type="entry name" value="UDPG_MGDP_dh_C"/>
    <property type="match status" value="1"/>
</dbReference>
<evidence type="ECO:0000313" key="5">
    <source>
        <dbReference type="EMBL" id="SEH09373.1"/>
    </source>
</evidence>
<gene>
    <name evidence="5" type="primary">wbpA_6</name>
    <name evidence="4" type="synonym">wbpA_4</name>
    <name evidence="4" type="ORF">MBHS_05130</name>
    <name evidence="5" type="ORF">MBHS_05268</name>
</gene>
<proteinExistence type="inferred from homology"/>
<comment type="similarity">
    <text evidence="1">Belongs to the UDP-glucose/GDP-mannose dehydrogenase family.</text>
</comment>
<dbReference type="Gene3D" id="3.40.50.720">
    <property type="entry name" value="NAD(P)-binding Rossmann-like Domain"/>
    <property type="match status" value="1"/>
</dbReference>
<name>A0A1H6FIB0_9GAMM</name>
<dbReference type="PANTHER" id="PTHR43491:SF2">
    <property type="entry name" value="UDP-N-ACETYL-D-MANNOSAMINE DEHYDROGENASE"/>
    <property type="match status" value="1"/>
</dbReference>
<dbReference type="InterPro" id="IPR028359">
    <property type="entry name" value="UDP_ManNAc/GlcNAc_DH"/>
</dbReference>
<accession>A0A1H6FIB0</accession>
<reference evidence="5 6" key="1">
    <citation type="submission" date="2016-10" db="EMBL/GenBank/DDBJ databases">
        <authorList>
            <person name="de Groot N.N."/>
        </authorList>
    </citation>
    <scope>NUCLEOTIDE SEQUENCE [LARGE SCALE GENOMIC DNA]</scope>
    <source>
        <strain evidence="5">MBHS1</strain>
    </source>
</reference>
<evidence type="ECO:0000313" key="6">
    <source>
        <dbReference type="Proteomes" id="UP000236724"/>
    </source>
</evidence>